<dbReference type="PANTHER" id="PTHR47723">
    <property type="entry name" value="OS05G0353850 PROTEIN"/>
    <property type="match status" value="1"/>
</dbReference>
<feature type="domain" description="RNase H type-1" evidence="1">
    <location>
        <begin position="131"/>
        <end position="251"/>
    </location>
</feature>
<comment type="caution">
    <text evidence="2">The sequence shown here is derived from an EMBL/GenBank/DDBJ whole genome shotgun (WGS) entry which is preliminary data.</text>
</comment>
<dbReference type="InterPro" id="IPR002156">
    <property type="entry name" value="RNaseH_domain"/>
</dbReference>
<evidence type="ECO:0000259" key="1">
    <source>
        <dbReference type="Pfam" id="PF13456"/>
    </source>
</evidence>
<organism evidence="2 3">
    <name type="scientific">Acacia crassicarpa</name>
    <name type="common">northern wattle</name>
    <dbReference type="NCBI Taxonomy" id="499986"/>
    <lineage>
        <taxon>Eukaryota</taxon>
        <taxon>Viridiplantae</taxon>
        <taxon>Streptophyta</taxon>
        <taxon>Embryophyta</taxon>
        <taxon>Tracheophyta</taxon>
        <taxon>Spermatophyta</taxon>
        <taxon>Magnoliopsida</taxon>
        <taxon>eudicotyledons</taxon>
        <taxon>Gunneridae</taxon>
        <taxon>Pentapetalae</taxon>
        <taxon>rosids</taxon>
        <taxon>fabids</taxon>
        <taxon>Fabales</taxon>
        <taxon>Fabaceae</taxon>
        <taxon>Caesalpinioideae</taxon>
        <taxon>mimosoid clade</taxon>
        <taxon>Acacieae</taxon>
        <taxon>Acacia</taxon>
    </lineage>
</organism>
<dbReference type="InterPro" id="IPR012337">
    <property type="entry name" value="RNaseH-like_sf"/>
</dbReference>
<evidence type="ECO:0000313" key="2">
    <source>
        <dbReference type="EMBL" id="KAK4279035.1"/>
    </source>
</evidence>
<dbReference type="GO" id="GO:0003676">
    <property type="term" value="F:nucleic acid binding"/>
    <property type="evidence" value="ECO:0007669"/>
    <property type="project" value="InterPro"/>
</dbReference>
<accession>A0AAE1TCM3</accession>
<keyword evidence="3" id="KW-1185">Reference proteome</keyword>
<dbReference type="Pfam" id="PF13456">
    <property type="entry name" value="RVT_3"/>
    <property type="match status" value="1"/>
</dbReference>
<evidence type="ECO:0000313" key="3">
    <source>
        <dbReference type="Proteomes" id="UP001293593"/>
    </source>
</evidence>
<dbReference type="CDD" id="cd06222">
    <property type="entry name" value="RNase_H_like"/>
    <property type="match status" value="1"/>
</dbReference>
<dbReference type="Gene3D" id="3.30.420.10">
    <property type="entry name" value="Ribonuclease H-like superfamily/Ribonuclease H"/>
    <property type="match status" value="1"/>
</dbReference>
<dbReference type="AlphaFoldDB" id="A0AAE1TCM3"/>
<reference evidence="2" key="1">
    <citation type="submission" date="2023-10" db="EMBL/GenBank/DDBJ databases">
        <title>Chromosome-level genome of the transformable northern wattle, Acacia crassicarpa.</title>
        <authorList>
            <person name="Massaro I."/>
            <person name="Sinha N.R."/>
            <person name="Poethig S."/>
            <person name="Leichty A.R."/>
        </authorList>
    </citation>
    <scope>NUCLEOTIDE SEQUENCE</scope>
    <source>
        <strain evidence="2">Acra3RX</strain>
        <tissue evidence="2">Leaf</tissue>
    </source>
</reference>
<dbReference type="SUPFAM" id="SSF53098">
    <property type="entry name" value="Ribonuclease H-like"/>
    <property type="match status" value="1"/>
</dbReference>
<dbReference type="PANTHER" id="PTHR47723:SF19">
    <property type="entry name" value="POLYNUCLEOTIDYL TRANSFERASE, RIBONUCLEASE H-LIKE SUPERFAMILY PROTEIN"/>
    <property type="match status" value="1"/>
</dbReference>
<dbReference type="InterPro" id="IPR053151">
    <property type="entry name" value="RNase_H-like"/>
</dbReference>
<dbReference type="Proteomes" id="UP001293593">
    <property type="component" value="Unassembled WGS sequence"/>
</dbReference>
<dbReference type="GO" id="GO:0004523">
    <property type="term" value="F:RNA-DNA hybrid ribonuclease activity"/>
    <property type="evidence" value="ECO:0007669"/>
    <property type="project" value="InterPro"/>
</dbReference>
<gene>
    <name evidence="2" type="ORF">QN277_016798</name>
</gene>
<protein>
    <recommendedName>
        <fullName evidence="1">RNase H type-1 domain-containing protein</fullName>
    </recommendedName>
</protein>
<sequence length="278" mass="31958">MESLIHVFRDCPDTMALWKQLVPVNLWHQFRILPFDQWIRWNINSRGRNQQTTDWCCIYATACWWLWRRQNTFVFEGKKISNTSLQHSIMASVSSMNEAREKLRIKNCSVKKQNPTHQYWCPPPASWIKVNTDGAFSRSVPGVASGGVLRDENSKFIKGFIFNGNEGDCLTAELWGCLLGLRTAWDLGYRDVILEIDSAEAADLIHNSTNGAHEDRQLVEEIKSVIGRDWNVNIQLISRWINEAADYLAKMGLASMPGYHLVSHANIELQRILEHDIT</sequence>
<name>A0AAE1TCM3_9FABA</name>
<dbReference type="EMBL" id="JAWXYG010000003">
    <property type="protein sequence ID" value="KAK4279035.1"/>
    <property type="molecule type" value="Genomic_DNA"/>
</dbReference>
<proteinExistence type="predicted"/>
<dbReference type="InterPro" id="IPR044730">
    <property type="entry name" value="RNase_H-like_dom_plant"/>
</dbReference>
<dbReference type="InterPro" id="IPR036397">
    <property type="entry name" value="RNaseH_sf"/>
</dbReference>